<dbReference type="Proteomes" id="UP000002725">
    <property type="component" value="Chromosome"/>
</dbReference>
<dbReference type="EMBL" id="CP001108">
    <property type="protein sequence ID" value="ACF46017.1"/>
    <property type="molecule type" value="Genomic_DNA"/>
</dbReference>
<name>B4S7I0_PROA2</name>
<reference evidence="1" key="1">
    <citation type="submission" date="2008-06" db="EMBL/GenBank/DDBJ databases">
        <title>Complete sequence of chromosome of Prosthecochloris aestuarii DSM 271.</title>
        <authorList>
            <consortium name="US DOE Joint Genome Institute"/>
            <person name="Lucas S."/>
            <person name="Copeland A."/>
            <person name="Lapidus A."/>
            <person name="Glavina del Rio T."/>
            <person name="Dalin E."/>
            <person name="Tice H."/>
            <person name="Bruce D."/>
            <person name="Goodwin L."/>
            <person name="Pitluck S."/>
            <person name="Schmutz J."/>
            <person name="Larimer F."/>
            <person name="Land M."/>
            <person name="Hauser L."/>
            <person name="Kyrpides N."/>
            <person name="Anderson I."/>
            <person name="Liu Z."/>
            <person name="Li T."/>
            <person name="Zhao F."/>
            <person name="Overmann J."/>
            <person name="Bryant D.A."/>
            <person name="Richardson P."/>
        </authorList>
    </citation>
    <scope>NUCLEOTIDE SEQUENCE [LARGE SCALE GENOMIC DNA]</scope>
    <source>
        <strain evidence="1">DSM 271</strain>
    </source>
</reference>
<gene>
    <name evidence="1" type="ordered locus">Paes_0976</name>
</gene>
<evidence type="ECO:0000313" key="2">
    <source>
        <dbReference type="Proteomes" id="UP000002725"/>
    </source>
</evidence>
<protein>
    <submittedName>
        <fullName evidence="1">Uncharacterized protein</fullName>
    </submittedName>
</protein>
<organism evidence="1 2">
    <name type="scientific">Prosthecochloris aestuarii (strain DSM 271 / SK 413)</name>
    <dbReference type="NCBI Taxonomy" id="290512"/>
    <lineage>
        <taxon>Bacteria</taxon>
        <taxon>Pseudomonadati</taxon>
        <taxon>Chlorobiota</taxon>
        <taxon>Chlorobiia</taxon>
        <taxon>Chlorobiales</taxon>
        <taxon>Chlorobiaceae</taxon>
        <taxon>Prosthecochloris</taxon>
    </lineage>
</organism>
<proteinExistence type="predicted"/>
<dbReference type="STRING" id="290512.Paes_0976"/>
<keyword evidence="2" id="KW-1185">Reference proteome</keyword>
<evidence type="ECO:0000313" key="1">
    <source>
        <dbReference type="EMBL" id="ACF46017.1"/>
    </source>
</evidence>
<dbReference type="AlphaFoldDB" id="B4S7I0"/>
<dbReference type="HOGENOM" id="CLU_1633894_0_0_10"/>
<accession>B4S7I0</accession>
<sequence>MFGTNLDAIMLEWKGDVEMFNDVEPHEELPTGQLGARLFLVRQASLVDMIGRFLMIREISSFLSDTMYGKLFLGFCVVALVNPFKIKLLKGSGLDSLIENAQIDDETNCLYVDKKSYHEYCRAHDLNPDVIDWFEEHGFAESSHGFIFFKNKFKHGKVFNFT</sequence>
<dbReference type="KEGG" id="paa:Paes_0976"/>